<keyword evidence="5" id="KW-0111">Calcium/phospholipid-binding</keyword>
<keyword evidence="2" id="KW-0677">Repeat</keyword>
<dbReference type="FunCoup" id="A0A7J7C5C8">
    <property type="interactions" value="152"/>
</dbReference>
<gene>
    <name evidence="6" type="ORF">HS088_TW21G01476</name>
</gene>
<dbReference type="PROSITE" id="PS51897">
    <property type="entry name" value="ANNEXIN_2"/>
    <property type="match status" value="1"/>
</dbReference>
<evidence type="ECO:0000313" key="6">
    <source>
        <dbReference type="EMBL" id="KAF5729312.1"/>
    </source>
</evidence>
<keyword evidence="1" id="KW-0479">Metal-binding</keyword>
<dbReference type="InterPro" id="IPR018502">
    <property type="entry name" value="Annexin_repeat"/>
</dbReference>
<keyword evidence="3" id="KW-0106">Calcium</keyword>
<dbReference type="GO" id="GO:0005737">
    <property type="term" value="C:cytoplasm"/>
    <property type="evidence" value="ECO:0007669"/>
    <property type="project" value="TreeGrafter"/>
</dbReference>
<dbReference type="InterPro" id="IPR001464">
    <property type="entry name" value="Annexin"/>
</dbReference>
<dbReference type="Gene3D" id="1.10.220.10">
    <property type="entry name" value="Annexin"/>
    <property type="match status" value="3"/>
</dbReference>
<dbReference type="EMBL" id="JAAARO010000021">
    <property type="protein sequence ID" value="KAF5729312.1"/>
    <property type="molecule type" value="Genomic_DNA"/>
</dbReference>
<dbReference type="PANTHER" id="PTHR10502:SF196">
    <property type="entry name" value="ANNEXIN D4"/>
    <property type="match status" value="1"/>
</dbReference>
<name>A0A7J7C5C8_TRIWF</name>
<protein>
    <submittedName>
        <fullName evidence="6">Putative annexin</fullName>
    </submittedName>
</protein>
<dbReference type="Pfam" id="PF00191">
    <property type="entry name" value="Annexin"/>
    <property type="match status" value="3"/>
</dbReference>
<reference evidence="6 7" key="1">
    <citation type="journal article" date="2020" name="Nat. Commun.">
        <title>Genome of Tripterygium wilfordii and identification of cytochrome P450 involved in triptolide biosynthesis.</title>
        <authorList>
            <person name="Tu L."/>
            <person name="Su P."/>
            <person name="Zhang Z."/>
            <person name="Gao L."/>
            <person name="Wang J."/>
            <person name="Hu T."/>
            <person name="Zhou J."/>
            <person name="Zhang Y."/>
            <person name="Zhao Y."/>
            <person name="Liu Y."/>
            <person name="Song Y."/>
            <person name="Tong Y."/>
            <person name="Lu Y."/>
            <person name="Yang J."/>
            <person name="Xu C."/>
            <person name="Jia M."/>
            <person name="Peters R.J."/>
            <person name="Huang L."/>
            <person name="Gao W."/>
        </authorList>
    </citation>
    <scope>NUCLEOTIDE SEQUENCE [LARGE SCALE GENOMIC DNA]</scope>
    <source>
        <strain evidence="7">cv. XIE 37</strain>
        <tissue evidence="6">Leaf</tissue>
    </source>
</reference>
<evidence type="ECO:0000256" key="5">
    <source>
        <dbReference type="ARBA" id="ARBA00023302"/>
    </source>
</evidence>
<evidence type="ECO:0000313" key="7">
    <source>
        <dbReference type="Proteomes" id="UP000593562"/>
    </source>
</evidence>
<evidence type="ECO:0000256" key="2">
    <source>
        <dbReference type="ARBA" id="ARBA00022737"/>
    </source>
</evidence>
<dbReference type="GO" id="GO:0009414">
    <property type="term" value="P:response to water deprivation"/>
    <property type="evidence" value="ECO:0007669"/>
    <property type="project" value="TreeGrafter"/>
</dbReference>
<dbReference type="GO" id="GO:0001786">
    <property type="term" value="F:phosphatidylserine binding"/>
    <property type="evidence" value="ECO:0007669"/>
    <property type="project" value="TreeGrafter"/>
</dbReference>
<dbReference type="OrthoDB" id="37886at2759"/>
<dbReference type="SUPFAM" id="SSF47874">
    <property type="entry name" value="Annexin"/>
    <property type="match status" value="1"/>
</dbReference>
<dbReference type="GO" id="GO:0005509">
    <property type="term" value="F:calcium ion binding"/>
    <property type="evidence" value="ECO:0007669"/>
    <property type="project" value="InterPro"/>
</dbReference>
<dbReference type="GO" id="GO:0005544">
    <property type="term" value="F:calcium-dependent phospholipid binding"/>
    <property type="evidence" value="ECO:0007669"/>
    <property type="project" value="UniProtKB-KW"/>
</dbReference>
<dbReference type="GO" id="GO:0005886">
    <property type="term" value="C:plasma membrane"/>
    <property type="evidence" value="ECO:0007669"/>
    <property type="project" value="TreeGrafter"/>
</dbReference>
<sequence length="315" mass="35960">MDHANDLEALNNALSGIGVDEKALILIAAKPHPEHTRSLRKGNPHLFREDDERNFEHWNNDAVKLLKHEFVRFKNAVVFWAMHPWERDARLVKEALMKGPNSYNVIVEIACTRSSEELIGARKAYHSLFEHSMEEELATHIHGHQRKLLVAHVSAYRYEGLKVMEDTAKTEAKVLANAIKNGDKKQIIEDEEVVRILTTRSKPHLKALYKHYKEISGTNLDEDVAGDMIMESTVQCLCNPQVYFCKVLDAALKVDVHKHAKKGLTRVVVTRADVDMKVIKEEFNKLYGIPLSKKVEDLARGSYKDLILTLLARQN</sequence>
<dbReference type="PRINTS" id="PR00196">
    <property type="entry name" value="ANNEXIN"/>
</dbReference>
<evidence type="ECO:0000256" key="3">
    <source>
        <dbReference type="ARBA" id="ARBA00022837"/>
    </source>
</evidence>
<dbReference type="FunFam" id="1.10.220.10:FF:000014">
    <property type="entry name" value="annexin D4"/>
    <property type="match status" value="1"/>
</dbReference>
<dbReference type="AlphaFoldDB" id="A0A7J7C5C8"/>
<keyword evidence="4" id="KW-0041">Annexin</keyword>
<dbReference type="InParanoid" id="A0A7J7C5C8"/>
<evidence type="ECO:0000256" key="1">
    <source>
        <dbReference type="ARBA" id="ARBA00022723"/>
    </source>
</evidence>
<proteinExistence type="predicted"/>
<comment type="caution">
    <text evidence="6">The sequence shown here is derived from an EMBL/GenBank/DDBJ whole genome shotgun (WGS) entry which is preliminary data.</text>
</comment>
<keyword evidence="7" id="KW-1185">Reference proteome</keyword>
<dbReference type="SMART" id="SM00335">
    <property type="entry name" value="ANX"/>
    <property type="match status" value="3"/>
</dbReference>
<dbReference type="GO" id="GO:0009408">
    <property type="term" value="P:response to heat"/>
    <property type="evidence" value="ECO:0007669"/>
    <property type="project" value="TreeGrafter"/>
</dbReference>
<dbReference type="FunFam" id="1.10.220.10:FF:000006">
    <property type="entry name" value="Annexin"/>
    <property type="match status" value="1"/>
</dbReference>
<dbReference type="InterPro" id="IPR037104">
    <property type="entry name" value="Annexin_sf"/>
</dbReference>
<dbReference type="PANTHER" id="PTHR10502">
    <property type="entry name" value="ANNEXIN"/>
    <property type="match status" value="1"/>
</dbReference>
<dbReference type="FunFam" id="1.10.220.10:FF:000021">
    <property type="entry name" value="annexin D4"/>
    <property type="match status" value="1"/>
</dbReference>
<dbReference type="Proteomes" id="UP000593562">
    <property type="component" value="Unassembled WGS sequence"/>
</dbReference>
<organism evidence="6 7">
    <name type="scientific">Tripterygium wilfordii</name>
    <name type="common">Thunder God vine</name>
    <dbReference type="NCBI Taxonomy" id="458696"/>
    <lineage>
        <taxon>Eukaryota</taxon>
        <taxon>Viridiplantae</taxon>
        <taxon>Streptophyta</taxon>
        <taxon>Embryophyta</taxon>
        <taxon>Tracheophyta</taxon>
        <taxon>Spermatophyta</taxon>
        <taxon>Magnoliopsida</taxon>
        <taxon>eudicotyledons</taxon>
        <taxon>Gunneridae</taxon>
        <taxon>Pentapetalae</taxon>
        <taxon>rosids</taxon>
        <taxon>fabids</taxon>
        <taxon>Celastrales</taxon>
        <taxon>Celastraceae</taxon>
        <taxon>Tripterygium</taxon>
    </lineage>
</organism>
<accession>A0A7J7C5C8</accession>
<evidence type="ECO:0000256" key="4">
    <source>
        <dbReference type="ARBA" id="ARBA00023216"/>
    </source>
</evidence>
<dbReference type="GO" id="GO:0009651">
    <property type="term" value="P:response to salt stress"/>
    <property type="evidence" value="ECO:0007669"/>
    <property type="project" value="TreeGrafter"/>
</dbReference>
<dbReference type="GO" id="GO:0009409">
    <property type="term" value="P:response to cold"/>
    <property type="evidence" value="ECO:0007669"/>
    <property type="project" value="TreeGrafter"/>
</dbReference>